<dbReference type="GO" id="GO:0005524">
    <property type="term" value="F:ATP binding"/>
    <property type="evidence" value="ECO:0007669"/>
    <property type="project" value="InterPro"/>
</dbReference>
<dbReference type="InterPro" id="IPR027417">
    <property type="entry name" value="P-loop_NTPase"/>
</dbReference>
<feature type="domain" description="IstB-like ATP-binding" evidence="1">
    <location>
        <begin position="11"/>
        <end position="124"/>
    </location>
</feature>
<dbReference type="Pfam" id="PF01695">
    <property type="entry name" value="IstB_IS21"/>
    <property type="match status" value="1"/>
</dbReference>
<dbReference type="Gene3D" id="3.40.50.300">
    <property type="entry name" value="P-loop containing nucleotide triphosphate hydrolases"/>
    <property type="match status" value="1"/>
</dbReference>
<sequence length="124" mass="14116">MLNNQTIEGLELLKLNAMASGLIEQRQSAQYQALQFEERLGMLVDREITERDNRRQKRQLRYAKLRHDAVVEDIDFRQHRGLERSQVLSLAEGSWISHHHNVSVLGPTGVGKTYIACALAHAGI</sequence>
<comment type="caution">
    <text evidence="2">The sequence shown here is derived from an EMBL/GenBank/DDBJ whole genome shotgun (WGS) entry which is preliminary data.</text>
</comment>
<feature type="non-terminal residue" evidence="2">
    <location>
        <position position="124"/>
    </location>
</feature>
<dbReference type="AlphaFoldDB" id="T1BBU9"/>
<gene>
    <name evidence="2" type="ORF">B2A_01365</name>
</gene>
<dbReference type="InterPro" id="IPR002611">
    <property type="entry name" value="IstB_ATP-bd"/>
</dbReference>
<organism evidence="2">
    <name type="scientific">mine drainage metagenome</name>
    <dbReference type="NCBI Taxonomy" id="410659"/>
    <lineage>
        <taxon>unclassified sequences</taxon>
        <taxon>metagenomes</taxon>
        <taxon>ecological metagenomes</taxon>
    </lineage>
</organism>
<reference evidence="2" key="1">
    <citation type="submission" date="2013-08" db="EMBL/GenBank/DDBJ databases">
        <authorList>
            <person name="Mendez C."/>
            <person name="Richter M."/>
            <person name="Ferrer M."/>
            <person name="Sanchez J."/>
        </authorList>
    </citation>
    <scope>NUCLEOTIDE SEQUENCE</scope>
</reference>
<accession>T1BBU9</accession>
<protein>
    <submittedName>
        <fullName evidence="2">IstB ATP binding domain-containing protein</fullName>
    </submittedName>
</protein>
<evidence type="ECO:0000259" key="1">
    <source>
        <dbReference type="Pfam" id="PF01695"/>
    </source>
</evidence>
<proteinExistence type="predicted"/>
<dbReference type="SUPFAM" id="SSF52540">
    <property type="entry name" value="P-loop containing nucleoside triphosphate hydrolases"/>
    <property type="match status" value="1"/>
</dbReference>
<name>T1BBU9_9ZZZZ</name>
<reference evidence="2" key="2">
    <citation type="journal article" date="2014" name="ISME J.">
        <title>Microbial stratification in low pH oxic and suboxic macroscopic growths along an acid mine drainage.</title>
        <authorList>
            <person name="Mendez-Garcia C."/>
            <person name="Mesa V."/>
            <person name="Sprenger R.R."/>
            <person name="Richter M."/>
            <person name="Diez M.S."/>
            <person name="Solano J."/>
            <person name="Bargiela R."/>
            <person name="Golyshina O.V."/>
            <person name="Manteca A."/>
            <person name="Ramos J.L."/>
            <person name="Gallego J.R."/>
            <person name="Llorente I."/>
            <person name="Martins Dos Santos V.A."/>
            <person name="Jensen O.N."/>
            <person name="Pelaez A.I."/>
            <person name="Sanchez J."/>
            <person name="Ferrer M."/>
        </authorList>
    </citation>
    <scope>NUCLEOTIDE SEQUENCE</scope>
</reference>
<dbReference type="EMBL" id="AUZZ01001012">
    <property type="protein sequence ID" value="EQD65953.1"/>
    <property type="molecule type" value="Genomic_DNA"/>
</dbReference>
<evidence type="ECO:0000313" key="2">
    <source>
        <dbReference type="EMBL" id="EQD65953.1"/>
    </source>
</evidence>